<dbReference type="Gene3D" id="3.40.50.12370">
    <property type="match status" value="1"/>
</dbReference>
<dbReference type="Pfam" id="PF00582">
    <property type="entry name" value="Usp"/>
    <property type="match status" value="1"/>
</dbReference>
<dbReference type="SUPFAM" id="SSF52402">
    <property type="entry name" value="Adenine nucleotide alpha hydrolases-like"/>
    <property type="match status" value="1"/>
</dbReference>
<dbReference type="PANTHER" id="PTHR46268:SF6">
    <property type="entry name" value="UNIVERSAL STRESS PROTEIN UP12"/>
    <property type="match status" value="1"/>
</dbReference>
<dbReference type="RefSeq" id="WP_094998292.1">
    <property type="nucleotide sequence ID" value="NZ_BMJL01000010.1"/>
</dbReference>
<organism evidence="2 3">
    <name type="scientific">Maribacter cobaltidurans</name>
    <dbReference type="NCBI Taxonomy" id="1178778"/>
    <lineage>
        <taxon>Bacteria</taxon>
        <taxon>Pseudomonadati</taxon>
        <taxon>Bacteroidota</taxon>
        <taxon>Flavobacteriia</taxon>
        <taxon>Flavobacteriales</taxon>
        <taxon>Flavobacteriaceae</taxon>
        <taxon>Maribacter</taxon>
    </lineage>
</organism>
<dbReference type="CDD" id="cd00293">
    <property type="entry name" value="USP-like"/>
    <property type="match status" value="1"/>
</dbReference>
<proteinExistence type="inferred from homology"/>
<comment type="similarity">
    <text evidence="1">Belongs to the universal stress protein A family.</text>
</comment>
<dbReference type="KEGG" id="marb:CJ263_16610"/>
<evidence type="ECO:0000313" key="3">
    <source>
        <dbReference type="Proteomes" id="UP000215244"/>
    </source>
</evidence>
<keyword evidence="3" id="KW-1185">Reference proteome</keyword>
<dbReference type="OrthoDB" id="9788959at2"/>
<protein>
    <submittedName>
        <fullName evidence="2">Uncharacterized protein</fullName>
    </submittedName>
</protein>
<accession>A0A223V8H6</accession>
<evidence type="ECO:0000256" key="1">
    <source>
        <dbReference type="ARBA" id="ARBA00008791"/>
    </source>
</evidence>
<dbReference type="Proteomes" id="UP000215244">
    <property type="component" value="Chromosome"/>
</dbReference>
<gene>
    <name evidence="2" type="ORF">CJ263_16610</name>
</gene>
<evidence type="ECO:0000313" key="2">
    <source>
        <dbReference type="EMBL" id="ASV31704.1"/>
    </source>
</evidence>
<name>A0A223V8H6_9FLAO</name>
<reference evidence="2 3" key="1">
    <citation type="submission" date="2017-08" db="EMBL/GenBank/DDBJ databases">
        <title>The complete genome sequence of Maribacter sp. B1, isolated from deep-sea sediment.</title>
        <authorList>
            <person name="Wu Y.-H."/>
            <person name="Cheng H."/>
            <person name="Xu X.-W."/>
        </authorList>
    </citation>
    <scope>NUCLEOTIDE SEQUENCE [LARGE SCALE GENOMIC DNA]</scope>
    <source>
        <strain evidence="2 3">B1</strain>
    </source>
</reference>
<dbReference type="InterPro" id="IPR006016">
    <property type="entry name" value="UspA"/>
</dbReference>
<sequence length="280" mass="32349">MTILYATDCSKHSLNTLQYAQKLALRLNARLVVLFVYDIPPIAGKTIKTEEQIQRSLKNEKLEVLTRYYHENSIKEVGDLTVYLRAEYGSSIAHTILEYTLNIDCNLLIVGMKDEHTKRGVFSGNIANHLLKQVNCKLLIVPNSFKYKPLDSIMYATDFEQEDITAIYQIKQLFSDQDLSIKIVHVDTDTKLKGKEQLEWFKEMLLEKVQDDDISFHLLTAKTIARGLRMFIGDEKPNLIALLERDEHTFFGKLFHKDLIKTMESQIDIPLLSINQLILK</sequence>
<dbReference type="PANTHER" id="PTHR46268">
    <property type="entry name" value="STRESS RESPONSE PROTEIN NHAX"/>
    <property type="match status" value="1"/>
</dbReference>
<dbReference type="AlphaFoldDB" id="A0A223V8H6"/>
<dbReference type="EMBL" id="CP022957">
    <property type="protein sequence ID" value="ASV31704.1"/>
    <property type="molecule type" value="Genomic_DNA"/>
</dbReference>